<dbReference type="InterPro" id="IPR029052">
    <property type="entry name" value="Metallo-depent_PP-like"/>
</dbReference>
<dbReference type="AlphaFoldDB" id="A0A6N8HI10"/>
<sequence length="250" mass="29519">MSQRLKIYFASDQHLGAPTQEKSFPREKKFVAWLDEVKKDADAIFLLGDLFDFWFEYKTVVPKGFVRVLGKLAEIRDSGTPIYFFVGNHDLWMHDYFEKELNIPVYHKPKEFTFNDKVFLIGHGDGLGPGDKGYKRMKKVFTNPFSKWLFRWFHPDLGVKLAQYLSVKNKLISGDADVRFLGEDNEWLVLYSKRKLETKHYDYFVFGHRHLPMTIDLGQNSTYINLGDWIGYFTYGVFDGEKFELKEYKN</sequence>
<organism evidence="8 9">
    <name type="scientific">Flavobacterium rakeshii</name>
    <dbReference type="NCBI Taxonomy" id="1038845"/>
    <lineage>
        <taxon>Bacteria</taxon>
        <taxon>Pseudomonadati</taxon>
        <taxon>Bacteroidota</taxon>
        <taxon>Flavobacteriia</taxon>
        <taxon>Flavobacteriales</taxon>
        <taxon>Flavobacteriaceae</taxon>
        <taxon>Flavobacterium</taxon>
    </lineage>
</organism>
<evidence type="ECO:0000256" key="1">
    <source>
        <dbReference type="ARBA" id="ARBA00022475"/>
    </source>
</evidence>
<dbReference type="GO" id="GO:0009245">
    <property type="term" value="P:lipid A biosynthetic process"/>
    <property type="evidence" value="ECO:0007669"/>
    <property type="project" value="TreeGrafter"/>
</dbReference>
<gene>
    <name evidence="8" type="ORF">GN157_16925</name>
</gene>
<dbReference type="Proteomes" id="UP000433945">
    <property type="component" value="Unassembled WGS sequence"/>
</dbReference>
<protein>
    <submittedName>
        <fullName evidence="8">UDP-2,3-diacylglucosamine diphosphatase</fullName>
    </submittedName>
</protein>
<keyword evidence="3" id="KW-0479">Metal-binding</keyword>
<keyword evidence="2" id="KW-0997">Cell inner membrane</keyword>
<evidence type="ECO:0000259" key="7">
    <source>
        <dbReference type="Pfam" id="PF00149"/>
    </source>
</evidence>
<evidence type="ECO:0000256" key="4">
    <source>
        <dbReference type="ARBA" id="ARBA00022801"/>
    </source>
</evidence>
<dbReference type="GO" id="GO:0016020">
    <property type="term" value="C:membrane"/>
    <property type="evidence" value="ECO:0007669"/>
    <property type="project" value="GOC"/>
</dbReference>
<evidence type="ECO:0000313" key="8">
    <source>
        <dbReference type="EMBL" id="MUV05399.1"/>
    </source>
</evidence>
<dbReference type="GO" id="GO:0008758">
    <property type="term" value="F:UDP-2,3-diacylglucosamine hydrolase activity"/>
    <property type="evidence" value="ECO:0007669"/>
    <property type="project" value="TreeGrafter"/>
</dbReference>
<keyword evidence="5" id="KW-0472">Membrane</keyword>
<dbReference type="InterPro" id="IPR043461">
    <property type="entry name" value="LpxH-like"/>
</dbReference>
<dbReference type="Gene3D" id="3.60.21.10">
    <property type="match status" value="1"/>
</dbReference>
<reference evidence="8 9" key="1">
    <citation type="submission" date="2019-12" db="EMBL/GenBank/DDBJ databases">
        <authorList>
            <person name="Sun J.-Q."/>
        </authorList>
    </citation>
    <scope>NUCLEOTIDE SEQUENCE [LARGE SCALE GENOMIC DNA]</scope>
    <source>
        <strain evidence="8 9">JCM 17928</strain>
    </source>
</reference>
<keyword evidence="1" id="KW-1003">Cell membrane</keyword>
<dbReference type="OrthoDB" id="9802481at2"/>
<dbReference type="SUPFAM" id="SSF56300">
    <property type="entry name" value="Metallo-dependent phosphatases"/>
    <property type="match status" value="1"/>
</dbReference>
<keyword evidence="4" id="KW-0378">Hydrolase</keyword>
<dbReference type="EMBL" id="WOWP01000063">
    <property type="protein sequence ID" value="MUV05399.1"/>
    <property type="molecule type" value="Genomic_DNA"/>
</dbReference>
<name>A0A6N8HI10_9FLAO</name>
<dbReference type="GO" id="GO:0046872">
    <property type="term" value="F:metal ion binding"/>
    <property type="evidence" value="ECO:0007669"/>
    <property type="project" value="UniProtKB-KW"/>
</dbReference>
<dbReference type="CDD" id="cd07398">
    <property type="entry name" value="MPP_YbbF-LpxH"/>
    <property type="match status" value="1"/>
</dbReference>
<dbReference type="PANTHER" id="PTHR34990:SF1">
    <property type="entry name" value="UDP-2,3-DIACYLGLUCOSAMINE HYDROLASE"/>
    <property type="match status" value="1"/>
</dbReference>
<proteinExistence type="predicted"/>
<keyword evidence="9" id="KW-1185">Reference proteome</keyword>
<feature type="domain" description="Calcineurin-like phosphoesterase" evidence="7">
    <location>
        <begin position="5"/>
        <end position="211"/>
    </location>
</feature>
<dbReference type="PANTHER" id="PTHR34990">
    <property type="entry name" value="UDP-2,3-DIACYLGLUCOSAMINE HYDROLASE-RELATED"/>
    <property type="match status" value="1"/>
</dbReference>
<dbReference type="Pfam" id="PF00149">
    <property type="entry name" value="Metallophos"/>
    <property type="match status" value="1"/>
</dbReference>
<dbReference type="InterPro" id="IPR004843">
    <property type="entry name" value="Calcineurin-like_PHP"/>
</dbReference>
<evidence type="ECO:0000256" key="3">
    <source>
        <dbReference type="ARBA" id="ARBA00022723"/>
    </source>
</evidence>
<dbReference type="RefSeq" id="WP_157484660.1">
    <property type="nucleotide sequence ID" value="NZ_WOWP01000063.1"/>
</dbReference>
<evidence type="ECO:0000256" key="6">
    <source>
        <dbReference type="ARBA" id="ARBA00023211"/>
    </source>
</evidence>
<comment type="caution">
    <text evidence="8">The sequence shown here is derived from an EMBL/GenBank/DDBJ whole genome shotgun (WGS) entry which is preliminary data.</text>
</comment>
<evidence type="ECO:0000256" key="2">
    <source>
        <dbReference type="ARBA" id="ARBA00022519"/>
    </source>
</evidence>
<evidence type="ECO:0000256" key="5">
    <source>
        <dbReference type="ARBA" id="ARBA00023136"/>
    </source>
</evidence>
<accession>A0A6N8HI10</accession>
<evidence type="ECO:0000313" key="9">
    <source>
        <dbReference type="Proteomes" id="UP000433945"/>
    </source>
</evidence>
<keyword evidence="6" id="KW-0464">Manganese</keyword>